<dbReference type="Gene3D" id="2.60.200.20">
    <property type="match status" value="1"/>
</dbReference>
<evidence type="ECO:0000313" key="2">
    <source>
        <dbReference type="EMBL" id="KAK9902846.1"/>
    </source>
</evidence>
<comment type="caution">
    <text evidence="2">The sequence shown here is derived from an EMBL/GenBank/DDBJ whole genome shotgun (WGS) entry which is preliminary data.</text>
</comment>
<dbReference type="SMART" id="SM00240">
    <property type="entry name" value="FHA"/>
    <property type="match status" value="1"/>
</dbReference>
<dbReference type="SUPFAM" id="SSF49879">
    <property type="entry name" value="SMAD/FHA domain"/>
    <property type="match status" value="1"/>
</dbReference>
<dbReference type="InterPro" id="IPR008984">
    <property type="entry name" value="SMAD_FHA_dom_sf"/>
</dbReference>
<keyword evidence="3" id="KW-1185">Reference proteome</keyword>
<dbReference type="EMBL" id="JALJOT010000015">
    <property type="protein sequence ID" value="KAK9902846.1"/>
    <property type="molecule type" value="Genomic_DNA"/>
</dbReference>
<sequence length="179" mass="19397">MLLDTVEQTQKVGSEVIRTCLMQEAVADLPAALTLTATAGPCEGTTYAKAGLLLTVGRTRASKLHIKDSAVSEKHAELRWEGGNWNLADVGSSNGTAVNGKKLTEGIPVLLKDGDVILFGSDSLLTVQLTPAFGEQTTVEQHLRSECDLLMQRVRGRAEQHSNELLESWRKTKQELLAT</sequence>
<dbReference type="Proteomes" id="UP001491310">
    <property type="component" value="Unassembled WGS sequence"/>
</dbReference>
<dbReference type="PROSITE" id="PS50006">
    <property type="entry name" value="FHA_DOMAIN"/>
    <property type="match status" value="1"/>
</dbReference>
<dbReference type="InterPro" id="IPR000253">
    <property type="entry name" value="FHA_dom"/>
</dbReference>
<evidence type="ECO:0000259" key="1">
    <source>
        <dbReference type="PROSITE" id="PS50006"/>
    </source>
</evidence>
<gene>
    <name evidence="2" type="ORF">WJX75_008406</name>
</gene>
<dbReference type="PANTHER" id="PTHR23308">
    <property type="entry name" value="NUCLEAR INHIBITOR OF PROTEIN PHOSPHATASE-1"/>
    <property type="match status" value="1"/>
</dbReference>
<protein>
    <recommendedName>
        <fullName evidence="1">FHA domain-containing protein</fullName>
    </recommendedName>
</protein>
<proteinExistence type="predicted"/>
<reference evidence="2 3" key="1">
    <citation type="journal article" date="2024" name="Nat. Commun.">
        <title>Phylogenomics reveals the evolutionary origins of lichenization in chlorophyte algae.</title>
        <authorList>
            <person name="Puginier C."/>
            <person name="Libourel C."/>
            <person name="Otte J."/>
            <person name="Skaloud P."/>
            <person name="Haon M."/>
            <person name="Grisel S."/>
            <person name="Petersen M."/>
            <person name="Berrin J.G."/>
            <person name="Delaux P.M."/>
            <person name="Dal Grande F."/>
            <person name="Keller J."/>
        </authorList>
    </citation>
    <scope>NUCLEOTIDE SEQUENCE [LARGE SCALE GENOMIC DNA]</scope>
    <source>
        <strain evidence="2 3">SAG 216-7</strain>
    </source>
</reference>
<dbReference type="Pfam" id="PF00498">
    <property type="entry name" value="FHA"/>
    <property type="match status" value="1"/>
</dbReference>
<accession>A0ABR2YD95</accession>
<dbReference type="InterPro" id="IPR050923">
    <property type="entry name" value="Cell_Proc_Reg/RNA_Proc"/>
</dbReference>
<name>A0ABR2YD95_9CHLO</name>
<evidence type="ECO:0000313" key="3">
    <source>
        <dbReference type="Proteomes" id="UP001491310"/>
    </source>
</evidence>
<organism evidence="2 3">
    <name type="scientific">Coccomyxa subellipsoidea</name>
    <dbReference type="NCBI Taxonomy" id="248742"/>
    <lineage>
        <taxon>Eukaryota</taxon>
        <taxon>Viridiplantae</taxon>
        <taxon>Chlorophyta</taxon>
        <taxon>core chlorophytes</taxon>
        <taxon>Trebouxiophyceae</taxon>
        <taxon>Trebouxiophyceae incertae sedis</taxon>
        <taxon>Coccomyxaceae</taxon>
        <taxon>Coccomyxa</taxon>
    </lineage>
</organism>
<feature type="domain" description="FHA" evidence="1">
    <location>
        <begin position="54"/>
        <end position="103"/>
    </location>
</feature>